<sequence>MFMKDAMNKSFHVGGSVEKALKGDVELQAVAVLQEAWKITARNILTFLPAVIGLFLAQIALLLLGLQVQLGNPAIFFDAVITGKELTQEIVQAGYMANFWSDVLSAPLYVGASLMALNHAVGLPSKPGHLIKGFPFTLVSIITMLLISSLQGIGNAIFPIIGLLLSMGFSMAIILVCEKRIAPIKAIKISLQATFKKFMPMTAIFLVVLIMFFVSFATAGIGLLWTIPFFFNVKAIIYRNMFGITLQVTSTKTKGNTSENNVLTGHVQSENEQQQPTSVLDNETDTTDSAPTPNKDHADDDENDNHQQGSGDTPQNDDTEKGGKVFNA</sequence>
<dbReference type="PANTHER" id="PTHR40076">
    <property type="entry name" value="MEMBRANE PROTEIN-RELATED"/>
    <property type="match status" value="1"/>
</dbReference>
<keyword evidence="4" id="KW-1185">Reference proteome</keyword>
<evidence type="ECO:0000256" key="1">
    <source>
        <dbReference type="SAM" id="MobiDB-lite"/>
    </source>
</evidence>
<keyword evidence="2" id="KW-0812">Transmembrane</keyword>
<feature type="transmembrane region" description="Helical" evidence="2">
    <location>
        <begin position="156"/>
        <end position="177"/>
    </location>
</feature>
<comment type="caution">
    <text evidence="3">The sequence shown here is derived from an EMBL/GenBank/DDBJ whole genome shotgun (WGS) entry which is preliminary data.</text>
</comment>
<protein>
    <recommendedName>
        <fullName evidence="5">Proline and glycine rich transmembrane protein</fullName>
    </recommendedName>
</protein>
<evidence type="ECO:0000256" key="2">
    <source>
        <dbReference type="SAM" id="Phobius"/>
    </source>
</evidence>
<dbReference type="PANTHER" id="PTHR40076:SF1">
    <property type="entry name" value="MEMBRANE PROTEIN"/>
    <property type="match status" value="1"/>
</dbReference>
<feature type="transmembrane region" description="Helical" evidence="2">
    <location>
        <begin position="44"/>
        <end position="66"/>
    </location>
</feature>
<feature type="transmembrane region" description="Helical" evidence="2">
    <location>
        <begin position="198"/>
        <end position="231"/>
    </location>
</feature>
<feature type="compositionally biased region" description="Basic and acidic residues" evidence="1">
    <location>
        <begin position="318"/>
        <end position="328"/>
    </location>
</feature>
<evidence type="ECO:0000313" key="3">
    <source>
        <dbReference type="EMBL" id="PSV47361.1"/>
    </source>
</evidence>
<dbReference type="InterPro" id="IPR010380">
    <property type="entry name" value="DUF975"/>
</dbReference>
<dbReference type="AlphaFoldDB" id="A0A2T3L8R0"/>
<reference evidence="3 4" key="1">
    <citation type="submission" date="2018-03" db="EMBL/GenBank/DDBJ databases">
        <title>Whole genome sequencing of Histamine producing bacteria.</title>
        <authorList>
            <person name="Butler K."/>
        </authorList>
    </citation>
    <scope>NUCLEOTIDE SEQUENCE [LARGE SCALE GENOMIC DNA]</scope>
    <source>
        <strain evidence="3 4">ATCC 19614</strain>
    </source>
</reference>
<evidence type="ECO:0008006" key="5">
    <source>
        <dbReference type="Google" id="ProtNLM"/>
    </source>
</evidence>
<gene>
    <name evidence="3" type="ORF">C9J47_10810</name>
</gene>
<name>A0A2T3L8R0_9GAMM</name>
<feature type="transmembrane region" description="Helical" evidence="2">
    <location>
        <begin position="133"/>
        <end position="150"/>
    </location>
</feature>
<feature type="compositionally biased region" description="Polar residues" evidence="1">
    <location>
        <begin position="254"/>
        <end position="292"/>
    </location>
</feature>
<dbReference type="EMBL" id="PYOC01000003">
    <property type="protein sequence ID" value="PSV47361.1"/>
    <property type="molecule type" value="Genomic_DNA"/>
</dbReference>
<evidence type="ECO:0000313" key="4">
    <source>
        <dbReference type="Proteomes" id="UP000241803"/>
    </source>
</evidence>
<keyword evidence="2" id="KW-0472">Membrane</keyword>
<organism evidence="3 4">
    <name type="scientific">Photobacterium indicum</name>
    <dbReference type="NCBI Taxonomy" id="81447"/>
    <lineage>
        <taxon>Bacteria</taxon>
        <taxon>Pseudomonadati</taxon>
        <taxon>Pseudomonadota</taxon>
        <taxon>Gammaproteobacteria</taxon>
        <taxon>Vibrionales</taxon>
        <taxon>Vibrionaceae</taxon>
        <taxon>Photobacterium</taxon>
    </lineage>
</organism>
<feature type="compositionally biased region" description="Polar residues" evidence="1">
    <location>
        <begin position="306"/>
        <end position="316"/>
    </location>
</feature>
<keyword evidence="2" id="KW-1133">Transmembrane helix</keyword>
<proteinExistence type="predicted"/>
<dbReference type="Proteomes" id="UP000241803">
    <property type="component" value="Unassembled WGS sequence"/>
</dbReference>
<accession>A0A2T3L8R0</accession>
<feature type="region of interest" description="Disordered" evidence="1">
    <location>
        <begin position="254"/>
        <end position="328"/>
    </location>
</feature>
<feature type="transmembrane region" description="Helical" evidence="2">
    <location>
        <begin position="103"/>
        <end position="121"/>
    </location>
</feature>